<name>A0A1H3STI4_9BACT</name>
<proteinExistence type="predicted"/>
<dbReference type="InterPro" id="IPR001845">
    <property type="entry name" value="HTH_ArsR_DNA-bd_dom"/>
</dbReference>
<dbReference type="PANTHER" id="PTHR38465:SF1">
    <property type="entry name" value="HTH-TYPE TRANSCRIPTIONAL REGULATOR MJ1563-RELATED"/>
    <property type="match status" value="1"/>
</dbReference>
<dbReference type="SMART" id="SM00418">
    <property type="entry name" value="HTH_ARSR"/>
    <property type="match status" value="1"/>
</dbReference>
<gene>
    <name evidence="5" type="ORF">SAMN05444412_11371</name>
</gene>
<accession>A0A1H3STI4</accession>
<evidence type="ECO:0000313" key="5">
    <source>
        <dbReference type="EMBL" id="SDZ40855.1"/>
    </source>
</evidence>
<evidence type="ECO:0000256" key="1">
    <source>
        <dbReference type="ARBA" id="ARBA00023015"/>
    </source>
</evidence>
<sequence length="175" mass="20695">MNKQNLPTFDPLNPLIFTERMAQILNEKQKELIEKIGVIHEQHGMQPLMGRILGLILVIEEAEVTFDDIVAHLNVSKSAVSYALNFLQLQRFVIYRTKPGERKRYFYLDIEDWDQILKKELCNVADINSFFKEVIELRGNAKPEFNNKLKDLCEFLEYLKEEIPLMFERFKKNKS</sequence>
<keyword evidence="3" id="KW-0804">Transcription</keyword>
<reference evidence="5 6" key="1">
    <citation type="submission" date="2016-10" db="EMBL/GenBank/DDBJ databases">
        <authorList>
            <person name="Varghese N."/>
            <person name="Submissions S."/>
        </authorList>
    </citation>
    <scope>NUCLEOTIDE SEQUENCE [LARGE SCALE GENOMIC DNA]</scope>
    <source>
        <strain evidence="5 6">DSM 17997</strain>
    </source>
</reference>
<dbReference type="SUPFAM" id="SSF46785">
    <property type="entry name" value="Winged helix' DNA-binding domain"/>
    <property type="match status" value="1"/>
</dbReference>
<evidence type="ECO:0000259" key="4">
    <source>
        <dbReference type="SMART" id="SM00418"/>
    </source>
</evidence>
<comment type="caution">
    <text evidence="5">The sequence shown here is derived from an EMBL/GenBank/DDBJ whole genome shotgun (WGS) entry which is preliminary data.</text>
</comment>
<dbReference type="InterPro" id="IPR036388">
    <property type="entry name" value="WH-like_DNA-bd_sf"/>
</dbReference>
<protein>
    <submittedName>
        <fullName evidence="5">DNA-binding transcriptional regulator GbsR, MarR family</fullName>
    </submittedName>
</protein>
<dbReference type="InterPro" id="IPR052362">
    <property type="entry name" value="HTH-GbsR_regulator"/>
</dbReference>
<dbReference type="InterPro" id="IPR011991">
    <property type="entry name" value="ArsR-like_HTH"/>
</dbReference>
<feature type="domain" description="HTH arsR-type" evidence="4">
    <location>
        <begin position="48"/>
        <end position="122"/>
    </location>
</feature>
<dbReference type="Gene3D" id="1.10.10.10">
    <property type="entry name" value="Winged helix-like DNA-binding domain superfamily/Winged helix DNA-binding domain"/>
    <property type="match status" value="1"/>
</dbReference>
<dbReference type="InterPro" id="IPR036390">
    <property type="entry name" value="WH_DNA-bd_sf"/>
</dbReference>
<dbReference type="EMBL" id="FNQC01000013">
    <property type="protein sequence ID" value="SDZ40855.1"/>
    <property type="molecule type" value="Genomic_DNA"/>
</dbReference>
<keyword evidence="6" id="KW-1185">Reference proteome</keyword>
<keyword evidence="1" id="KW-0805">Transcription regulation</keyword>
<dbReference type="Pfam" id="PF01022">
    <property type="entry name" value="HTH_5"/>
    <property type="match status" value="1"/>
</dbReference>
<dbReference type="CDD" id="cd00090">
    <property type="entry name" value="HTH_ARSR"/>
    <property type="match status" value="1"/>
</dbReference>
<dbReference type="Proteomes" id="UP000199663">
    <property type="component" value="Unassembled WGS sequence"/>
</dbReference>
<evidence type="ECO:0000256" key="2">
    <source>
        <dbReference type="ARBA" id="ARBA00023125"/>
    </source>
</evidence>
<evidence type="ECO:0000313" key="6">
    <source>
        <dbReference type="Proteomes" id="UP000199663"/>
    </source>
</evidence>
<evidence type="ECO:0000256" key="3">
    <source>
        <dbReference type="ARBA" id="ARBA00023163"/>
    </source>
</evidence>
<keyword evidence="2 5" id="KW-0238">DNA-binding</keyword>
<dbReference type="GO" id="GO:0003677">
    <property type="term" value="F:DNA binding"/>
    <property type="evidence" value="ECO:0007669"/>
    <property type="project" value="UniProtKB-KW"/>
</dbReference>
<organism evidence="5 6">
    <name type="scientific">Rhodonellum ikkaensis</name>
    <dbReference type="NCBI Taxonomy" id="336829"/>
    <lineage>
        <taxon>Bacteria</taxon>
        <taxon>Pseudomonadati</taxon>
        <taxon>Bacteroidota</taxon>
        <taxon>Cytophagia</taxon>
        <taxon>Cytophagales</taxon>
        <taxon>Cytophagaceae</taxon>
        <taxon>Rhodonellum</taxon>
    </lineage>
</organism>
<dbReference type="PANTHER" id="PTHR38465">
    <property type="entry name" value="HTH-TYPE TRANSCRIPTIONAL REGULATOR MJ1563-RELATED"/>
    <property type="match status" value="1"/>
</dbReference>